<dbReference type="KEGG" id="kra:Krad_3068"/>
<feature type="region of interest" description="Disordered" evidence="1">
    <location>
        <begin position="1"/>
        <end position="40"/>
    </location>
</feature>
<evidence type="ECO:0000313" key="4">
    <source>
        <dbReference type="Proteomes" id="UP000001116"/>
    </source>
</evidence>
<accession>A6WCJ3</accession>
<dbReference type="InterPro" id="IPR013434">
    <property type="entry name" value="CHP02611"/>
</dbReference>
<dbReference type="Pfam" id="PF09656">
    <property type="entry name" value="PGPGW"/>
    <property type="match status" value="1"/>
</dbReference>
<sequence>MHEQQHDGEGRADPGSPAGPRPAPEPVVTGVDTALSPHQHRIRRARAALRARRERLRADARKNRVYRAVVGAVGTFVVLLGLLLVPLPGPGWLIVFLGLAVLGTEFATAQRLKRFGERQVHRWAQWIAARSLALRAGLGAGTATAVAGLVWGYLAWQGLPAWTPEVVTAQLQWVPGL</sequence>
<feature type="compositionally biased region" description="Basic and acidic residues" evidence="1">
    <location>
        <begin position="1"/>
        <end position="12"/>
    </location>
</feature>
<evidence type="ECO:0000256" key="2">
    <source>
        <dbReference type="SAM" id="Phobius"/>
    </source>
</evidence>
<dbReference type="AlphaFoldDB" id="A6WCJ3"/>
<organism evidence="3 4">
    <name type="scientific">Kineococcus radiotolerans (strain ATCC BAA-149 / DSM 14245 / SRS30216)</name>
    <dbReference type="NCBI Taxonomy" id="266940"/>
    <lineage>
        <taxon>Bacteria</taxon>
        <taxon>Bacillati</taxon>
        <taxon>Actinomycetota</taxon>
        <taxon>Actinomycetes</taxon>
        <taxon>Kineosporiales</taxon>
        <taxon>Kineosporiaceae</taxon>
        <taxon>Kineococcus</taxon>
    </lineage>
</organism>
<evidence type="ECO:0008006" key="5">
    <source>
        <dbReference type="Google" id="ProtNLM"/>
    </source>
</evidence>
<dbReference type="EMBL" id="CP000750">
    <property type="protein sequence ID" value="ABS04532.1"/>
    <property type="molecule type" value="Genomic_DNA"/>
</dbReference>
<dbReference type="InterPro" id="IPR019099">
    <property type="entry name" value="Uncharacterised_PGPGW_TM"/>
</dbReference>
<dbReference type="HOGENOM" id="CLU_122355_2_0_11"/>
<evidence type="ECO:0000256" key="1">
    <source>
        <dbReference type="SAM" id="MobiDB-lite"/>
    </source>
</evidence>
<reference evidence="4" key="1">
    <citation type="journal article" date="2008" name="PLoS ONE">
        <title>Survival in nuclear waste, extreme resistance, and potential applications gleaned from the genome sequence of Kineococcus radiotolerans SRS30216.</title>
        <authorList>
            <person name="Bagwell C.E."/>
            <person name="Bhat S."/>
            <person name="Hawkins G.M."/>
            <person name="Smith B.W."/>
            <person name="Biswas T."/>
            <person name="Hoover T.R."/>
            <person name="Saunders E."/>
            <person name="Han C.S."/>
            <person name="Tsodikov O.V."/>
            <person name="Shimkets L.J."/>
        </authorList>
    </citation>
    <scope>NUCLEOTIDE SEQUENCE [LARGE SCALE GENOMIC DNA]</scope>
    <source>
        <strain evidence="4">ATCC BAA-149 / DSM 14245 / SRS30216</strain>
    </source>
</reference>
<keyword evidence="4" id="KW-1185">Reference proteome</keyword>
<dbReference type="NCBIfam" id="TIGR02611">
    <property type="entry name" value="TIGR02611 family protein"/>
    <property type="match status" value="1"/>
</dbReference>
<gene>
    <name evidence="3" type="ordered locus">Krad_3068</name>
</gene>
<evidence type="ECO:0000313" key="3">
    <source>
        <dbReference type="EMBL" id="ABS04532.1"/>
    </source>
</evidence>
<feature type="transmembrane region" description="Helical" evidence="2">
    <location>
        <begin position="91"/>
        <end position="112"/>
    </location>
</feature>
<keyword evidence="2" id="KW-0812">Transmembrane</keyword>
<proteinExistence type="predicted"/>
<dbReference type="eggNOG" id="ENOG5032ZIV">
    <property type="taxonomic scope" value="Bacteria"/>
</dbReference>
<dbReference type="Proteomes" id="UP000001116">
    <property type="component" value="Chromosome"/>
</dbReference>
<keyword evidence="2" id="KW-0472">Membrane</keyword>
<feature type="transmembrane region" description="Helical" evidence="2">
    <location>
        <begin position="65"/>
        <end position="85"/>
    </location>
</feature>
<dbReference type="STRING" id="266940.Krad_3068"/>
<name>A6WCJ3_KINRD</name>
<keyword evidence="2" id="KW-1133">Transmembrane helix</keyword>
<protein>
    <recommendedName>
        <fullName evidence="5">TIGR02611 family protein</fullName>
    </recommendedName>
</protein>
<feature type="transmembrane region" description="Helical" evidence="2">
    <location>
        <begin position="132"/>
        <end position="154"/>
    </location>
</feature>